<evidence type="ECO:0000256" key="1">
    <source>
        <dbReference type="ARBA" id="ARBA00022679"/>
    </source>
</evidence>
<protein>
    <submittedName>
        <fullName evidence="4">GNAT family N-acetyltransferase</fullName>
    </submittedName>
</protein>
<dbReference type="EMBL" id="CP086136">
    <property type="protein sequence ID" value="UEM08494.1"/>
    <property type="molecule type" value="Genomic_DNA"/>
</dbReference>
<dbReference type="InterPro" id="IPR016181">
    <property type="entry name" value="Acyl_CoA_acyltransferase"/>
</dbReference>
<dbReference type="Gene3D" id="3.40.630.30">
    <property type="match status" value="1"/>
</dbReference>
<proteinExistence type="predicted"/>
<organism evidence="4">
    <name type="scientific">Bradyrhizobium barranii subsp. barranii</name>
    <dbReference type="NCBI Taxonomy" id="2823807"/>
    <lineage>
        <taxon>Bacteria</taxon>
        <taxon>Pseudomonadati</taxon>
        <taxon>Pseudomonadota</taxon>
        <taxon>Alphaproteobacteria</taxon>
        <taxon>Hyphomicrobiales</taxon>
        <taxon>Nitrobacteraceae</taxon>
        <taxon>Bradyrhizobium</taxon>
        <taxon>Bradyrhizobium barranii</taxon>
    </lineage>
</organism>
<dbReference type="InterPro" id="IPR000182">
    <property type="entry name" value="GNAT_dom"/>
</dbReference>
<dbReference type="AlphaFoldDB" id="A0A939S5W8"/>
<gene>
    <name evidence="5" type="ORF">J4G43_027285</name>
    <name evidence="4" type="ORF">J4G43_29275</name>
</gene>
<reference evidence="4" key="1">
    <citation type="submission" date="2021-03" db="EMBL/GenBank/DDBJ databases">
        <title>Whole Genome Sequence of Bradyrhizobium sp. Strain 144S4.</title>
        <authorList>
            <person name="Bromfield E.S.P."/>
            <person name="Cloutier S."/>
        </authorList>
    </citation>
    <scope>NUCLEOTIDE SEQUENCE [LARGE SCALE GENOMIC DNA]</scope>
    <source>
        <strain evidence="4">144S4</strain>
    </source>
</reference>
<dbReference type="Proteomes" id="UP000664702">
    <property type="component" value="Chromosome"/>
</dbReference>
<evidence type="ECO:0000259" key="3">
    <source>
        <dbReference type="PROSITE" id="PS51186"/>
    </source>
</evidence>
<sequence>MPDAANYSRQERLRDGRLVDIRALRPEDEPDMLAALEETSAQSLQRRFFVTKRHFSERERAFFMEPDFRNHVALVACTEEANRSMIIGGGRYVIFEPGRAEAAFVVIDAWQGRGVGGLLTRHLIAIAREAGLTELTAEVLPENAAMLRVFDKFGFKPATTREPGVIHMALKLS</sequence>
<dbReference type="RefSeq" id="WP_208086859.1">
    <property type="nucleotide sequence ID" value="NZ_CP086136.1"/>
</dbReference>
<dbReference type="EMBL" id="JAGEMI010000001">
    <property type="protein sequence ID" value="MBO1864851.1"/>
    <property type="molecule type" value="Genomic_DNA"/>
</dbReference>
<dbReference type="PANTHER" id="PTHR43072:SF23">
    <property type="entry name" value="UPF0039 PROTEIN C11D3.02C"/>
    <property type="match status" value="1"/>
</dbReference>
<keyword evidence="1" id="KW-0808">Transferase</keyword>
<accession>A0A939S5W8</accession>
<dbReference type="SUPFAM" id="SSF55729">
    <property type="entry name" value="Acyl-CoA N-acyltransferases (Nat)"/>
    <property type="match status" value="1"/>
</dbReference>
<name>A0A939S5W8_9BRAD</name>
<evidence type="ECO:0000313" key="4">
    <source>
        <dbReference type="EMBL" id="MBO1864851.1"/>
    </source>
</evidence>
<evidence type="ECO:0000313" key="5">
    <source>
        <dbReference type="EMBL" id="UEM08494.1"/>
    </source>
</evidence>
<dbReference type="Pfam" id="PF00583">
    <property type="entry name" value="Acetyltransf_1"/>
    <property type="match status" value="1"/>
</dbReference>
<dbReference type="CDD" id="cd04301">
    <property type="entry name" value="NAT_SF"/>
    <property type="match status" value="1"/>
</dbReference>
<reference evidence="5 6" key="2">
    <citation type="journal article" date="2022" name="Int. J. Syst. Evol. Microbiol.">
        <title>Strains of Bradyrhizobium barranii sp. nov. associated with legumes native to Canada are symbionts of soybeans and belong to different subspecies (subsp. barranii subsp. nov. and subsp. apii subsp. nov.) and symbiovars (sv. glycinearum and sv. septentrionale).</title>
        <authorList>
            <person name="Bromfield E.S.P."/>
            <person name="Cloutier S."/>
            <person name="Wasai-Hara S."/>
            <person name="Minamisawa K."/>
        </authorList>
    </citation>
    <scope>NUCLEOTIDE SEQUENCE [LARGE SCALE GENOMIC DNA]</scope>
    <source>
        <strain evidence="5 6">144S4</strain>
    </source>
</reference>
<evidence type="ECO:0000313" key="6">
    <source>
        <dbReference type="Proteomes" id="UP000664702"/>
    </source>
</evidence>
<feature type="domain" description="N-acetyltransferase" evidence="3">
    <location>
        <begin position="19"/>
        <end position="173"/>
    </location>
</feature>
<evidence type="ECO:0000256" key="2">
    <source>
        <dbReference type="ARBA" id="ARBA00023315"/>
    </source>
</evidence>
<dbReference type="KEGG" id="bban:J4G43_027285"/>
<dbReference type="PROSITE" id="PS51186">
    <property type="entry name" value="GNAT"/>
    <property type="match status" value="1"/>
</dbReference>
<keyword evidence="2" id="KW-0012">Acyltransferase</keyword>
<dbReference type="GO" id="GO:0016747">
    <property type="term" value="F:acyltransferase activity, transferring groups other than amino-acyl groups"/>
    <property type="evidence" value="ECO:0007669"/>
    <property type="project" value="InterPro"/>
</dbReference>
<dbReference type="PANTHER" id="PTHR43072">
    <property type="entry name" value="N-ACETYLTRANSFERASE"/>
    <property type="match status" value="1"/>
</dbReference>